<reference evidence="3" key="1">
    <citation type="journal article" date="2018" name="Nat. Microbiol.">
        <title>Leveraging single-cell genomics to expand the fungal tree of life.</title>
        <authorList>
            <person name="Ahrendt S.R."/>
            <person name="Quandt C.A."/>
            <person name="Ciobanu D."/>
            <person name="Clum A."/>
            <person name="Salamov A."/>
            <person name="Andreopoulos B."/>
            <person name="Cheng J.F."/>
            <person name="Woyke T."/>
            <person name="Pelin A."/>
            <person name="Henrissat B."/>
            <person name="Reynolds N.K."/>
            <person name="Benny G.L."/>
            <person name="Smith M.E."/>
            <person name="James T.Y."/>
            <person name="Grigoriev I.V."/>
        </authorList>
    </citation>
    <scope>NUCLEOTIDE SEQUENCE [LARGE SCALE GENOMIC DNA]</scope>
</reference>
<evidence type="ECO:0000256" key="1">
    <source>
        <dbReference type="SAM" id="MobiDB-lite"/>
    </source>
</evidence>
<feature type="compositionally biased region" description="Low complexity" evidence="1">
    <location>
        <begin position="147"/>
        <end position="164"/>
    </location>
</feature>
<feature type="compositionally biased region" description="Low complexity" evidence="1">
    <location>
        <begin position="368"/>
        <end position="377"/>
    </location>
</feature>
<feature type="compositionally biased region" description="Basic and acidic residues" evidence="1">
    <location>
        <begin position="263"/>
        <end position="279"/>
    </location>
</feature>
<feature type="region of interest" description="Disordered" evidence="1">
    <location>
        <begin position="1"/>
        <end position="107"/>
    </location>
</feature>
<feature type="region of interest" description="Disordered" evidence="1">
    <location>
        <begin position="123"/>
        <end position="453"/>
    </location>
</feature>
<feature type="compositionally biased region" description="Acidic residues" evidence="1">
    <location>
        <begin position="73"/>
        <end position="100"/>
    </location>
</feature>
<organism evidence="2 3">
    <name type="scientific">Blyttiomyces helicus</name>
    <dbReference type="NCBI Taxonomy" id="388810"/>
    <lineage>
        <taxon>Eukaryota</taxon>
        <taxon>Fungi</taxon>
        <taxon>Fungi incertae sedis</taxon>
        <taxon>Chytridiomycota</taxon>
        <taxon>Chytridiomycota incertae sedis</taxon>
        <taxon>Chytridiomycetes</taxon>
        <taxon>Chytridiomycetes incertae sedis</taxon>
        <taxon>Blyttiomyces</taxon>
    </lineage>
</organism>
<gene>
    <name evidence="2" type="ORF">BDK51DRAFT_52736</name>
</gene>
<dbReference type="Proteomes" id="UP000269721">
    <property type="component" value="Unassembled WGS sequence"/>
</dbReference>
<evidence type="ECO:0000313" key="3">
    <source>
        <dbReference type="Proteomes" id="UP000269721"/>
    </source>
</evidence>
<keyword evidence="3" id="KW-1185">Reference proteome</keyword>
<dbReference type="EMBL" id="KZ999372">
    <property type="protein sequence ID" value="RKO85147.1"/>
    <property type="molecule type" value="Genomic_DNA"/>
</dbReference>
<accession>A0A4V1IQ32</accession>
<dbReference type="OrthoDB" id="3512845at2759"/>
<evidence type="ECO:0008006" key="4">
    <source>
        <dbReference type="Google" id="ProtNLM"/>
    </source>
</evidence>
<feature type="compositionally biased region" description="Basic and acidic residues" evidence="1">
    <location>
        <begin position="187"/>
        <end position="198"/>
    </location>
</feature>
<sequence>MTCNLLTCRPPHRTPPSRGDSDTEPEEEAPAPSVKRPSTSRAFSAKRPKRGAGSSAASRTARRTARGGRSGSEDDEPDSDDLDFVVDDDEVEEDEEDEDQVAAPPVCKYGTVHFEEFAHPWLNDTMGPAMAGRNRSGTSNAGPRPTPAAAKSDSARPARAAPSRVTRAVSDVNSDEDDDRSTVSKGSPDRKFDRRVGARESNANSDDAEDDELRSTGKGRHPQTSSNDDGPISALSAARSKFPKKVAPLTSASPSAGLRTSAPHRERSEGSFTPSDERGYNGSDVRNGAPYSPPLASRKAVDAPSARSSAARTHTGLLRGSSDEDEDDSAAPVRLAVKSPQKVVPDPVQPSDNREASYTPRPLKFPKKTPSSSAAAPNPVSTLLDFSSDDEEPPLNPTFAEPLFPPSPDADKPASPPRPGSVQLTSLLDFCADPESPAVSPKSGTRSPSPLGRTEAVEYMDVDSAEANDERVTFAFHSLATTEGLVDLDVGARCAVEAASTFLKSHPDWNVGVLVVDDARTVEAFRKHLAVADRRLSATVGTLSRLRTEHGQVGHLIVGVETNWRKKPTSTIACRALHNRAGPTLLAALDRGHPTPIKVGHAIRIAVDSASPLRVEEGVESVIHVVAPNLNPRRSDYLTGADAPSRAEKLLCEAYTSLFAEFGAAVEASRGIAGFGA</sequence>
<feature type="compositionally biased region" description="Pro residues" evidence="1">
    <location>
        <begin position="403"/>
        <end position="419"/>
    </location>
</feature>
<protein>
    <recommendedName>
        <fullName evidence="4">Macro domain-containing protein</fullName>
    </recommendedName>
</protein>
<name>A0A4V1IQ32_9FUNG</name>
<proteinExistence type="predicted"/>
<evidence type="ECO:0000313" key="2">
    <source>
        <dbReference type="EMBL" id="RKO85147.1"/>
    </source>
</evidence>
<dbReference type="AlphaFoldDB" id="A0A4V1IQ32"/>